<proteinExistence type="predicted"/>
<feature type="region of interest" description="Disordered" evidence="1">
    <location>
        <begin position="1"/>
        <end position="55"/>
    </location>
</feature>
<dbReference type="CDD" id="cd09279">
    <property type="entry name" value="RNase_HI_like"/>
    <property type="match status" value="1"/>
</dbReference>
<dbReference type="Pfam" id="PF13456">
    <property type="entry name" value="RVT_3"/>
    <property type="match status" value="1"/>
</dbReference>
<protein>
    <submittedName>
        <fullName evidence="4">Reverse transcriptase domain-containing protein</fullName>
    </submittedName>
</protein>
<reference evidence="4" key="1">
    <citation type="journal article" date="2022" name="Int. J. Mol. Sci.">
        <title>Draft Genome of Tanacetum Coccineum: Genomic Comparison of Closely Related Tanacetum-Family Plants.</title>
        <authorList>
            <person name="Yamashiro T."/>
            <person name="Shiraishi A."/>
            <person name="Nakayama K."/>
            <person name="Satake H."/>
        </authorList>
    </citation>
    <scope>NUCLEOTIDE SEQUENCE</scope>
</reference>
<feature type="domain" description="Integrase catalytic" evidence="3">
    <location>
        <begin position="539"/>
        <end position="675"/>
    </location>
</feature>
<keyword evidence="4" id="KW-0808">Transferase</keyword>
<name>A0ABQ5IXV5_9ASTR</name>
<dbReference type="CDD" id="cd01647">
    <property type="entry name" value="RT_LTR"/>
    <property type="match status" value="1"/>
</dbReference>
<organism evidence="4 5">
    <name type="scientific">Tanacetum coccineum</name>
    <dbReference type="NCBI Taxonomy" id="301880"/>
    <lineage>
        <taxon>Eukaryota</taxon>
        <taxon>Viridiplantae</taxon>
        <taxon>Streptophyta</taxon>
        <taxon>Embryophyta</taxon>
        <taxon>Tracheophyta</taxon>
        <taxon>Spermatophyta</taxon>
        <taxon>Magnoliopsida</taxon>
        <taxon>eudicotyledons</taxon>
        <taxon>Gunneridae</taxon>
        <taxon>Pentapetalae</taxon>
        <taxon>asterids</taxon>
        <taxon>campanulids</taxon>
        <taxon>Asterales</taxon>
        <taxon>Asteraceae</taxon>
        <taxon>Asteroideae</taxon>
        <taxon>Anthemideae</taxon>
        <taxon>Anthemidinae</taxon>
        <taxon>Tanacetum</taxon>
    </lineage>
</organism>
<dbReference type="PROSITE" id="PS50994">
    <property type="entry name" value="INTEGRASE"/>
    <property type="match status" value="1"/>
</dbReference>
<dbReference type="InterPro" id="IPR036397">
    <property type="entry name" value="RNaseH_sf"/>
</dbReference>
<dbReference type="Gene3D" id="3.30.70.270">
    <property type="match status" value="1"/>
</dbReference>
<evidence type="ECO:0000259" key="3">
    <source>
        <dbReference type="PROSITE" id="PS50994"/>
    </source>
</evidence>
<keyword evidence="5" id="KW-1185">Reference proteome</keyword>
<keyword evidence="4" id="KW-0548">Nucleotidyltransferase</keyword>
<evidence type="ECO:0000313" key="5">
    <source>
        <dbReference type="Proteomes" id="UP001151760"/>
    </source>
</evidence>
<feature type="domain" description="Reverse transcriptase" evidence="2">
    <location>
        <begin position="121"/>
        <end position="313"/>
    </location>
</feature>
<evidence type="ECO:0000256" key="1">
    <source>
        <dbReference type="SAM" id="MobiDB-lite"/>
    </source>
</evidence>
<dbReference type="EMBL" id="BQNB010021210">
    <property type="protein sequence ID" value="GJU04038.1"/>
    <property type="molecule type" value="Genomic_DNA"/>
</dbReference>
<dbReference type="InterPro" id="IPR002156">
    <property type="entry name" value="RNaseH_domain"/>
</dbReference>
<accession>A0ABQ5IXV5</accession>
<dbReference type="PANTHER" id="PTHR37984">
    <property type="entry name" value="PROTEIN CBG26694"/>
    <property type="match status" value="1"/>
</dbReference>
<gene>
    <name evidence="4" type="ORF">Tco_1114376</name>
</gene>
<dbReference type="PANTHER" id="PTHR37984:SF5">
    <property type="entry name" value="PROTEIN NYNRIN-LIKE"/>
    <property type="match status" value="1"/>
</dbReference>
<dbReference type="Pfam" id="PF00665">
    <property type="entry name" value="rve"/>
    <property type="match status" value="1"/>
</dbReference>
<dbReference type="Pfam" id="PF00078">
    <property type="entry name" value="RVT_1"/>
    <property type="match status" value="1"/>
</dbReference>
<comment type="caution">
    <text evidence="4">The sequence shown here is derived from an EMBL/GenBank/DDBJ whole genome shotgun (WGS) entry which is preliminary data.</text>
</comment>
<dbReference type="PROSITE" id="PS50878">
    <property type="entry name" value="RT_POL"/>
    <property type="match status" value="1"/>
</dbReference>
<dbReference type="InterPro" id="IPR043128">
    <property type="entry name" value="Rev_trsase/Diguanyl_cyclase"/>
</dbReference>
<feature type="compositionally biased region" description="Basic and acidic residues" evidence="1">
    <location>
        <begin position="27"/>
        <end position="55"/>
    </location>
</feature>
<evidence type="ECO:0000313" key="4">
    <source>
        <dbReference type="EMBL" id="GJU04038.1"/>
    </source>
</evidence>
<dbReference type="Proteomes" id="UP001151760">
    <property type="component" value="Unassembled WGS sequence"/>
</dbReference>
<reference evidence="4" key="2">
    <citation type="submission" date="2022-01" db="EMBL/GenBank/DDBJ databases">
        <authorList>
            <person name="Yamashiro T."/>
            <person name="Shiraishi A."/>
            <person name="Satake H."/>
            <person name="Nakayama K."/>
        </authorList>
    </citation>
    <scope>NUCLEOTIDE SEQUENCE</scope>
</reference>
<dbReference type="GO" id="GO:0003964">
    <property type="term" value="F:RNA-directed DNA polymerase activity"/>
    <property type="evidence" value="ECO:0007669"/>
    <property type="project" value="UniProtKB-KW"/>
</dbReference>
<dbReference type="InterPro" id="IPR043502">
    <property type="entry name" value="DNA/RNA_pol_sf"/>
</dbReference>
<dbReference type="InterPro" id="IPR001584">
    <property type="entry name" value="Integrase_cat-core"/>
</dbReference>
<dbReference type="Gene3D" id="3.10.10.10">
    <property type="entry name" value="HIV Type 1 Reverse Transcriptase, subunit A, domain 1"/>
    <property type="match status" value="1"/>
</dbReference>
<dbReference type="InterPro" id="IPR000477">
    <property type="entry name" value="RT_dom"/>
</dbReference>
<dbReference type="SUPFAM" id="SSF53098">
    <property type="entry name" value="Ribonuclease H-like"/>
    <property type="match status" value="1"/>
</dbReference>
<evidence type="ECO:0000259" key="2">
    <source>
        <dbReference type="PROSITE" id="PS50878"/>
    </source>
</evidence>
<dbReference type="InterPro" id="IPR012337">
    <property type="entry name" value="RNaseH-like_sf"/>
</dbReference>
<sequence>MGREESQGQTNKEGDPEGTAQPPPSPPRKDTQTYEKIKGKDEHPERSLESKPPEKVVIHDDYPDQTITIGGNLSTEYRSELIEILWKHADAFAWTPADMTGIPRFIAEHKLKTYPHIEPRVQRKRSIAPDKRKVANPVLVKKPDDSWRICIDFKDLNKACPKDRYPLSEIDWKIESLMGFKYKCFLDAYKGYDQIQMTKKNEEKTAFHTDKGVFCYTKMPFGLKNARATYQRLVDTIFEGQIGRNLEAYVDDMVIKSKTKLEMIKDIEETLLTLKKEAPEAKTPENLGTKADIWKLYTDGASNEHGSGVGLILIDPEGAKYSYALRLNFANSNNDAEYEALLAGLKIAAKMKVEKMHAFLDSKLLASQVEGSYEAKGEKTKKYKEKAIEMIRSFNNFQISHIPREDNKKMDALSKLAAVQCRGLTKGVLIEELNERSMDTAEVNTIVEEATRTWMTPIQEYIKYTRRCSHQAKYLIKEIHMGSCGMPDGPRRAVHKAMNVGYFCPSMHQDANNEVSSYDSCQVYPPVPKLPKNDMISVTSTWPFRKWGMDIVGPFPEAPGKVKYLIVAVDYFTKWIEAKAVTSITGRQVKNFIFDNIVCRFGLLATIITNNETQLINDPFKSWAEGLGIKLVSTSVYHPQANGAMERANRSIMQGIKTRLHQEGGAWVEEFPNVL</sequence>
<dbReference type="SUPFAM" id="SSF56672">
    <property type="entry name" value="DNA/RNA polymerases"/>
    <property type="match status" value="1"/>
</dbReference>
<dbReference type="Gene3D" id="3.30.420.10">
    <property type="entry name" value="Ribonuclease H-like superfamily/Ribonuclease H"/>
    <property type="match status" value="2"/>
</dbReference>
<dbReference type="InterPro" id="IPR050951">
    <property type="entry name" value="Retrovirus_Pol_polyprotein"/>
</dbReference>
<keyword evidence="4" id="KW-0695">RNA-directed DNA polymerase</keyword>